<evidence type="ECO:0000313" key="2">
    <source>
        <dbReference type="Proteomes" id="UP000565078"/>
    </source>
</evidence>
<reference evidence="2" key="1">
    <citation type="journal article" date="2020" name="bioRxiv">
        <title>A rank-normalized archaeal taxonomy based on genome phylogeny resolves widespread incomplete and uneven classifications.</title>
        <authorList>
            <person name="Rinke C."/>
            <person name="Chuvochina M."/>
            <person name="Mussig A.J."/>
            <person name="Chaumeil P.-A."/>
            <person name="Waite D.W."/>
            <person name="Whitman W.B."/>
            <person name="Parks D.H."/>
            <person name="Hugenholtz P."/>
        </authorList>
    </citation>
    <scope>NUCLEOTIDE SEQUENCE [LARGE SCALE GENOMIC DNA]</scope>
</reference>
<comment type="caution">
    <text evidence="1">The sequence shown here is derived from an EMBL/GenBank/DDBJ whole genome shotgun (WGS) entry which is preliminary data.</text>
</comment>
<name>A0A7J4IZK9_9ARCH</name>
<dbReference type="AlphaFoldDB" id="A0A7J4IZK9"/>
<dbReference type="EMBL" id="DUGC01000054">
    <property type="protein sequence ID" value="HIH09699.1"/>
    <property type="molecule type" value="Genomic_DNA"/>
</dbReference>
<protein>
    <submittedName>
        <fullName evidence="1">Uncharacterized protein</fullName>
    </submittedName>
</protein>
<sequence length="157" mass="17424">MMGRMLVKKRAARKIALSLKALNGLGKAGNLGYLATGLAAYRGENNAAIVAGLITLAAKGYAAESMRELIGKCLGKPRLCKYVVPHLKNNRLATLFMFLSKWNELRHDEKRAIEAVFKKGAASFAQEQFAAMTLARHGIKFTPACWKRLKYTYKPYT</sequence>
<proteinExistence type="predicted"/>
<organism evidence="1 2">
    <name type="scientific">Candidatus Iainarchaeum sp</name>
    <dbReference type="NCBI Taxonomy" id="3101447"/>
    <lineage>
        <taxon>Archaea</taxon>
        <taxon>Candidatus Iainarchaeota</taxon>
        <taxon>Candidatus Iainarchaeia</taxon>
        <taxon>Candidatus Iainarchaeales</taxon>
        <taxon>Candidatus Iainarchaeaceae</taxon>
        <taxon>Candidatus Iainarchaeum</taxon>
    </lineage>
</organism>
<accession>A0A7J4IZK9</accession>
<evidence type="ECO:0000313" key="1">
    <source>
        <dbReference type="EMBL" id="HIH09699.1"/>
    </source>
</evidence>
<dbReference type="Proteomes" id="UP000565078">
    <property type="component" value="Unassembled WGS sequence"/>
</dbReference>
<gene>
    <name evidence="1" type="ORF">HA254_03425</name>
</gene>